<reference evidence="1" key="1">
    <citation type="journal article" date="2014" name="Nat. Genet.">
        <title>Genome and transcriptome of the porcine whipworm Trichuris suis.</title>
        <authorList>
            <person name="Jex A.R."/>
            <person name="Nejsum P."/>
            <person name="Schwarz E.M."/>
            <person name="Hu L."/>
            <person name="Young N.D."/>
            <person name="Hall R.S."/>
            <person name="Korhonen P.K."/>
            <person name="Liao S."/>
            <person name="Thamsborg S."/>
            <person name="Xia J."/>
            <person name="Xu P."/>
            <person name="Wang S."/>
            <person name="Scheerlinck J.P."/>
            <person name="Hofmann A."/>
            <person name="Sternberg P.W."/>
            <person name="Wang J."/>
            <person name="Gasser R.B."/>
        </authorList>
    </citation>
    <scope>NUCLEOTIDE SEQUENCE [LARGE SCALE GENOMIC DNA]</scope>
    <source>
        <strain evidence="1">DCEP-RM93F</strain>
    </source>
</reference>
<accession>A0A085MQJ0</accession>
<proteinExistence type="predicted"/>
<dbReference type="AlphaFoldDB" id="A0A085MQJ0"/>
<evidence type="ECO:0000313" key="1">
    <source>
        <dbReference type="EMBL" id="KFD59486.1"/>
    </source>
</evidence>
<dbReference type="Proteomes" id="UP000030758">
    <property type="component" value="Unassembled WGS sequence"/>
</dbReference>
<feature type="non-terminal residue" evidence="1">
    <location>
        <position position="1"/>
    </location>
</feature>
<sequence length="137" mass="15272">LDGWLFNDICLKWNFVHCPSLSDHPTHCVTNSVGDSWTFQRSMANCCRLLGAYRSDDDTLYEIQVKPSRAMVNKTCYLGWIAFIICLSPADDDDNDDDTSIVVAVFNFFSLLSPPSLHCVQLSSSAMGSRLLPPCMA</sequence>
<gene>
    <name evidence="1" type="ORF">M514_28333</name>
</gene>
<dbReference type="EMBL" id="KL367887">
    <property type="protein sequence ID" value="KFD59486.1"/>
    <property type="molecule type" value="Genomic_DNA"/>
</dbReference>
<name>A0A085MQJ0_9BILA</name>
<protein>
    <submittedName>
        <fullName evidence="1">Uncharacterized protein</fullName>
    </submittedName>
</protein>
<organism evidence="1">
    <name type="scientific">Trichuris suis</name>
    <name type="common">pig whipworm</name>
    <dbReference type="NCBI Taxonomy" id="68888"/>
    <lineage>
        <taxon>Eukaryota</taxon>
        <taxon>Metazoa</taxon>
        <taxon>Ecdysozoa</taxon>
        <taxon>Nematoda</taxon>
        <taxon>Enoplea</taxon>
        <taxon>Dorylaimia</taxon>
        <taxon>Trichinellida</taxon>
        <taxon>Trichuridae</taxon>
        <taxon>Trichuris</taxon>
    </lineage>
</organism>